<dbReference type="Gene3D" id="3.30.1330.30">
    <property type="match status" value="1"/>
</dbReference>
<dbReference type="GO" id="GO:0006396">
    <property type="term" value="P:RNA processing"/>
    <property type="evidence" value="ECO:0007669"/>
    <property type="project" value="InterPro"/>
</dbReference>
<dbReference type="RefSeq" id="WP_149170662.1">
    <property type="nucleotide sequence ID" value="NZ_VTOY01000001.1"/>
</dbReference>
<evidence type="ECO:0000259" key="4">
    <source>
        <dbReference type="SMART" id="SM00967"/>
    </source>
</evidence>
<dbReference type="Proteomes" id="UP000323646">
    <property type="component" value="Unassembled WGS sequence"/>
</dbReference>
<sequence length="267" mass="28652">MVERIDSSANKKVKLAASLHSRKHRDKEGLFIAEGIRLVEMVAASGWAVRYGFYTPELLAQARGKELCAKLAEQGVTLYEVPAPVYQKASATDTPQGILVVAEQKKSRFAELAAAENPIYVVLDGVQDPGNAGTIIRTADAVGANGVILLKGSVDVFSDKTVRSTMGSLFHLPVCPDVSAEDLQAFLTSQNLTIYATALDASAKPHFEQDFRQGCAIVFGNEGNGVSAELLQAAVKTYIPMYGEAESLNVGVSAAVVLYEAVRQRKF</sequence>
<dbReference type="Pfam" id="PF22435">
    <property type="entry name" value="MRM3-like_sub_bind"/>
    <property type="match status" value="1"/>
</dbReference>
<dbReference type="OrthoDB" id="9794400at2"/>
<dbReference type="InterPro" id="IPR051259">
    <property type="entry name" value="rRNA_Methyltransferase"/>
</dbReference>
<dbReference type="InterPro" id="IPR029026">
    <property type="entry name" value="tRNA_m1G_MTases_N"/>
</dbReference>
<dbReference type="SUPFAM" id="SSF55315">
    <property type="entry name" value="L30e-like"/>
    <property type="match status" value="1"/>
</dbReference>
<dbReference type="GO" id="GO:0008173">
    <property type="term" value="F:RNA methyltransferase activity"/>
    <property type="evidence" value="ECO:0007669"/>
    <property type="project" value="InterPro"/>
</dbReference>
<comment type="similarity">
    <text evidence="1">Belongs to the class IV-like SAM-binding methyltransferase superfamily. RNA methyltransferase TrmH family.</text>
</comment>
<name>A0A5D6WAU9_9FIRM</name>
<dbReference type="GO" id="GO:0003723">
    <property type="term" value="F:RNA binding"/>
    <property type="evidence" value="ECO:0007669"/>
    <property type="project" value="InterPro"/>
</dbReference>
<dbReference type="InterPro" id="IPR013123">
    <property type="entry name" value="SpoU_subst-bd"/>
</dbReference>
<dbReference type="PANTHER" id="PTHR43191">
    <property type="entry name" value="RRNA METHYLTRANSFERASE 3"/>
    <property type="match status" value="1"/>
</dbReference>
<dbReference type="InterPro" id="IPR053888">
    <property type="entry name" value="MRM3-like_sub_bind"/>
</dbReference>
<keyword evidence="3 5" id="KW-0808">Transferase</keyword>
<dbReference type="PANTHER" id="PTHR43191:SF2">
    <property type="entry name" value="RRNA METHYLTRANSFERASE 3, MITOCHONDRIAL"/>
    <property type="match status" value="1"/>
</dbReference>
<feature type="domain" description="RNA 2-O ribose methyltransferase substrate binding" evidence="4">
    <location>
        <begin position="32"/>
        <end position="108"/>
    </location>
</feature>
<dbReference type="CDD" id="cd18095">
    <property type="entry name" value="SpoU-like_rRNA-MTase"/>
    <property type="match status" value="1"/>
</dbReference>
<dbReference type="Gene3D" id="3.40.1280.10">
    <property type="match status" value="1"/>
</dbReference>
<proteinExistence type="inferred from homology"/>
<accession>A0A5D6WAU9</accession>
<evidence type="ECO:0000256" key="1">
    <source>
        <dbReference type="ARBA" id="ARBA00007228"/>
    </source>
</evidence>
<protein>
    <submittedName>
        <fullName evidence="5">RNA methyltransferase</fullName>
    </submittedName>
</protein>
<dbReference type="Pfam" id="PF00588">
    <property type="entry name" value="SpoU_methylase"/>
    <property type="match status" value="1"/>
</dbReference>
<dbReference type="EMBL" id="VTOY01000001">
    <property type="protein sequence ID" value="TYZ25046.1"/>
    <property type="molecule type" value="Genomic_DNA"/>
</dbReference>
<keyword evidence="2 5" id="KW-0489">Methyltransferase</keyword>
<gene>
    <name evidence="5" type="ORF">FZ040_03190</name>
</gene>
<dbReference type="SMART" id="SM00967">
    <property type="entry name" value="SpoU_sub_bind"/>
    <property type="match status" value="1"/>
</dbReference>
<dbReference type="InterPro" id="IPR001537">
    <property type="entry name" value="SpoU_MeTrfase"/>
</dbReference>
<dbReference type="InterPro" id="IPR029028">
    <property type="entry name" value="Alpha/beta_knot_MTases"/>
</dbReference>
<reference evidence="5 6" key="1">
    <citation type="submission" date="2019-08" db="EMBL/GenBank/DDBJ databases">
        <title>Selenomonas sp. mPRGC5 and Selenomonas sp. mPRGC8 isolated from ruminal fluid of dairy goat (Capra hircus).</title>
        <authorList>
            <person name="Poothong S."/>
            <person name="Nuengjamnong C."/>
            <person name="Tanasupawat S."/>
        </authorList>
    </citation>
    <scope>NUCLEOTIDE SEQUENCE [LARGE SCALE GENOMIC DNA]</scope>
    <source>
        <strain evidence="6">mPRGC5</strain>
    </source>
</reference>
<dbReference type="AlphaFoldDB" id="A0A5D6WAU9"/>
<organism evidence="5 6">
    <name type="scientific">Selenomonas ruminis</name>
    <dbReference type="NCBI Taxonomy" id="2593411"/>
    <lineage>
        <taxon>Bacteria</taxon>
        <taxon>Bacillati</taxon>
        <taxon>Bacillota</taxon>
        <taxon>Negativicutes</taxon>
        <taxon>Selenomonadales</taxon>
        <taxon>Selenomonadaceae</taxon>
        <taxon>Selenomonas</taxon>
    </lineage>
</organism>
<dbReference type="InterPro" id="IPR029064">
    <property type="entry name" value="Ribosomal_eL30-like_sf"/>
</dbReference>
<dbReference type="GO" id="GO:0032259">
    <property type="term" value="P:methylation"/>
    <property type="evidence" value="ECO:0007669"/>
    <property type="project" value="UniProtKB-KW"/>
</dbReference>
<evidence type="ECO:0000256" key="2">
    <source>
        <dbReference type="ARBA" id="ARBA00022603"/>
    </source>
</evidence>
<keyword evidence="6" id="KW-1185">Reference proteome</keyword>
<comment type="caution">
    <text evidence="5">The sequence shown here is derived from an EMBL/GenBank/DDBJ whole genome shotgun (WGS) entry which is preliminary data.</text>
</comment>
<dbReference type="SUPFAM" id="SSF75217">
    <property type="entry name" value="alpha/beta knot"/>
    <property type="match status" value="1"/>
</dbReference>
<evidence type="ECO:0000313" key="6">
    <source>
        <dbReference type="Proteomes" id="UP000323646"/>
    </source>
</evidence>
<dbReference type="GO" id="GO:0005737">
    <property type="term" value="C:cytoplasm"/>
    <property type="evidence" value="ECO:0007669"/>
    <property type="project" value="UniProtKB-ARBA"/>
</dbReference>
<evidence type="ECO:0000313" key="5">
    <source>
        <dbReference type="EMBL" id="TYZ25046.1"/>
    </source>
</evidence>
<evidence type="ECO:0000256" key="3">
    <source>
        <dbReference type="ARBA" id="ARBA00022679"/>
    </source>
</evidence>